<sequence length="265" mass="27449">MTVGLPGRGSLLVVGGSFYCEHAPDFVEAMVSGGAGSSGRQGVVSSLIGRELNGPAVQANVVRGDLVVNPPPARLGGRAGVAVGMSVLVTMMFAASVPTSSAGRTSASVVPDVGRLVTFLRLWSTPQASFDFEASFAVVGPLDDRKDATVQCVDPGDGRLGCPVGENVAWSVLLPDHSGVIEMNGSAGLDPRSCPRQAESYFKGSLVVRPGKVYCLWIDNSRGDDPAKWGVAAFRISGVLGSRPVDPEAALPVVVERAFLTAAQR</sequence>
<protein>
    <submittedName>
        <fullName evidence="1">Uncharacterized protein</fullName>
    </submittedName>
</protein>
<keyword evidence="2" id="KW-1185">Reference proteome</keyword>
<reference evidence="1 2" key="1">
    <citation type="submission" date="2018-02" db="EMBL/GenBank/DDBJ databases">
        <title>Genomic Encyclopedia of Archaeal and Bacterial Type Strains, Phase II (KMG-II): from individual species to whole genera.</title>
        <authorList>
            <person name="Goeker M."/>
        </authorList>
    </citation>
    <scope>NUCLEOTIDE SEQUENCE [LARGE SCALE GENOMIC DNA]</scope>
    <source>
        <strain evidence="1 2">YU 961-1</strain>
    </source>
</reference>
<dbReference type="AlphaFoldDB" id="A0A2S6GVC3"/>
<evidence type="ECO:0000313" key="2">
    <source>
        <dbReference type="Proteomes" id="UP000239203"/>
    </source>
</evidence>
<dbReference type="Proteomes" id="UP000239203">
    <property type="component" value="Unassembled WGS sequence"/>
</dbReference>
<proteinExistence type="predicted"/>
<comment type="caution">
    <text evidence="1">The sequence shown here is derived from an EMBL/GenBank/DDBJ whole genome shotgun (WGS) entry which is preliminary data.</text>
</comment>
<accession>A0A2S6GVC3</accession>
<gene>
    <name evidence="1" type="ORF">CLV40_104449</name>
</gene>
<evidence type="ECO:0000313" key="1">
    <source>
        <dbReference type="EMBL" id="PPK69195.1"/>
    </source>
</evidence>
<dbReference type="EMBL" id="PTIX01000004">
    <property type="protein sequence ID" value="PPK69195.1"/>
    <property type="molecule type" value="Genomic_DNA"/>
</dbReference>
<organism evidence="1 2">
    <name type="scientific">Actinokineospora auranticolor</name>
    <dbReference type="NCBI Taxonomy" id="155976"/>
    <lineage>
        <taxon>Bacteria</taxon>
        <taxon>Bacillati</taxon>
        <taxon>Actinomycetota</taxon>
        <taxon>Actinomycetes</taxon>
        <taxon>Pseudonocardiales</taxon>
        <taxon>Pseudonocardiaceae</taxon>
        <taxon>Actinokineospora</taxon>
    </lineage>
</organism>
<name>A0A2S6GVC3_9PSEU</name>